<reference evidence="2" key="1">
    <citation type="submission" date="2020-01" db="EMBL/GenBank/DDBJ databases">
        <authorList>
            <person name="Mishra B."/>
        </authorList>
    </citation>
    <scope>NUCLEOTIDE SEQUENCE [LARGE SCALE GENOMIC DNA]</scope>
</reference>
<organism evidence="2 3">
    <name type="scientific">Microthlaspi erraticum</name>
    <dbReference type="NCBI Taxonomy" id="1685480"/>
    <lineage>
        <taxon>Eukaryota</taxon>
        <taxon>Viridiplantae</taxon>
        <taxon>Streptophyta</taxon>
        <taxon>Embryophyta</taxon>
        <taxon>Tracheophyta</taxon>
        <taxon>Spermatophyta</taxon>
        <taxon>Magnoliopsida</taxon>
        <taxon>eudicotyledons</taxon>
        <taxon>Gunneridae</taxon>
        <taxon>Pentapetalae</taxon>
        <taxon>rosids</taxon>
        <taxon>malvids</taxon>
        <taxon>Brassicales</taxon>
        <taxon>Brassicaceae</taxon>
        <taxon>Coluteocarpeae</taxon>
        <taxon>Microthlaspi</taxon>
    </lineage>
</organism>
<dbReference type="Proteomes" id="UP000467841">
    <property type="component" value="Unassembled WGS sequence"/>
</dbReference>
<sequence length="121" mass="13387">MNYFFFHHSLFPARATLFSSSSLRLFCISVVLLMGAADLLRTKFPSSFLMLLEPSPETTKLNSNRRCRFPSPIVRPILLAGELGSSDLDIAVGFFSAGDFPRLAVATTIPTFVGKIVRWAT</sequence>
<proteinExistence type="predicted"/>
<comment type="caution">
    <text evidence="2">The sequence shown here is derived from an EMBL/GenBank/DDBJ whole genome shotgun (WGS) entry which is preliminary data.</text>
</comment>
<keyword evidence="1" id="KW-0472">Membrane</keyword>
<evidence type="ECO:0000313" key="2">
    <source>
        <dbReference type="EMBL" id="CAA7036917.1"/>
    </source>
</evidence>
<gene>
    <name evidence="2" type="ORF">MERR_LOCUS24152</name>
</gene>
<keyword evidence="3" id="KW-1185">Reference proteome</keyword>
<feature type="transmembrane region" description="Helical" evidence="1">
    <location>
        <begin position="20"/>
        <end position="40"/>
    </location>
</feature>
<name>A0A6D2JJA5_9BRAS</name>
<keyword evidence="1" id="KW-0812">Transmembrane</keyword>
<protein>
    <submittedName>
        <fullName evidence="2">Uncharacterized protein</fullName>
    </submittedName>
</protein>
<evidence type="ECO:0000313" key="3">
    <source>
        <dbReference type="Proteomes" id="UP000467841"/>
    </source>
</evidence>
<accession>A0A6D2JJA5</accession>
<dbReference type="AlphaFoldDB" id="A0A6D2JJA5"/>
<evidence type="ECO:0000256" key="1">
    <source>
        <dbReference type="SAM" id="Phobius"/>
    </source>
</evidence>
<dbReference type="EMBL" id="CACVBM020001166">
    <property type="protein sequence ID" value="CAA7036917.1"/>
    <property type="molecule type" value="Genomic_DNA"/>
</dbReference>
<keyword evidence="1" id="KW-1133">Transmembrane helix</keyword>